<accession>A0A3E2VCE7</accession>
<dbReference type="InterPro" id="IPR029063">
    <property type="entry name" value="SAM-dependent_MTases_sf"/>
</dbReference>
<dbReference type="RefSeq" id="WP_007862199.1">
    <property type="nucleotide sequence ID" value="NZ_CABJDD010000008.1"/>
</dbReference>
<organism evidence="6 7">
    <name type="scientific">Enterocloster citroniae</name>
    <dbReference type="NCBI Taxonomy" id="358743"/>
    <lineage>
        <taxon>Bacteria</taxon>
        <taxon>Bacillati</taxon>
        <taxon>Bacillota</taxon>
        <taxon>Clostridia</taxon>
        <taxon>Lachnospirales</taxon>
        <taxon>Lachnospiraceae</taxon>
        <taxon>Enterocloster</taxon>
    </lineage>
</organism>
<comment type="pathway">
    <text evidence="1">Lipid metabolism.</text>
</comment>
<dbReference type="EMBL" id="WQPS01000017">
    <property type="protein sequence ID" value="MBT9811125.1"/>
    <property type="molecule type" value="Genomic_DNA"/>
</dbReference>
<name>A0A3E2VCE7_9FIRM</name>
<dbReference type="GO" id="GO:0032259">
    <property type="term" value="P:methylation"/>
    <property type="evidence" value="ECO:0007669"/>
    <property type="project" value="UniProtKB-KW"/>
</dbReference>
<evidence type="ECO:0000256" key="3">
    <source>
        <dbReference type="ARBA" id="ARBA00022679"/>
    </source>
</evidence>
<evidence type="ECO:0000256" key="1">
    <source>
        <dbReference type="ARBA" id="ARBA00005189"/>
    </source>
</evidence>
<evidence type="ECO:0000313" key="6">
    <source>
        <dbReference type="EMBL" id="MBT9811125.1"/>
    </source>
</evidence>
<dbReference type="Proteomes" id="UP000708338">
    <property type="component" value="Unassembled WGS sequence"/>
</dbReference>
<keyword evidence="2 6" id="KW-0489">Methyltransferase</keyword>
<dbReference type="PANTHER" id="PTHR44307:SF2">
    <property type="entry name" value="PHOSPHOETHANOLAMINE METHYLTRANSFERASE ISOFORM X1"/>
    <property type="match status" value="1"/>
</dbReference>
<dbReference type="InterPro" id="IPR041698">
    <property type="entry name" value="Methyltransf_25"/>
</dbReference>
<dbReference type="PANTHER" id="PTHR44307">
    <property type="entry name" value="PHOSPHOETHANOLAMINE METHYLTRANSFERASE"/>
    <property type="match status" value="1"/>
</dbReference>
<evidence type="ECO:0000313" key="7">
    <source>
        <dbReference type="Proteomes" id="UP000708338"/>
    </source>
</evidence>
<comment type="caution">
    <text evidence="6">The sequence shown here is derived from an EMBL/GenBank/DDBJ whole genome shotgun (WGS) entry which is preliminary data.</text>
</comment>
<dbReference type="CDD" id="cd02440">
    <property type="entry name" value="AdoMet_MTases"/>
    <property type="match status" value="1"/>
</dbReference>
<dbReference type="AlphaFoldDB" id="A0A3E2VCE7"/>
<keyword evidence="3" id="KW-0808">Transferase</keyword>
<dbReference type="GO" id="GO:0000234">
    <property type="term" value="F:phosphoethanolamine N-methyltransferase activity"/>
    <property type="evidence" value="ECO:0007669"/>
    <property type="project" value="UniProtKB-EC"/>
</dbReference>
<dbReference type="Pfam" id="PF13649">
    <property type="entry name" value="Methyltransf_25"/>
    <property type="match status" value="1"/>
</dbReference>
<evidence type="ECO:0000256" key="5">
    <source>
        <dbReference type="ARBA" id="ARBA00047622"/>
    </source>
</evidence>
<dbReference type="Gene3D" id="3.40.50.150">
    <property type="entry name" value="Vaccinia Virus protein VP39"/>
    <property type="match status" value="1"/>
</dbReference>
<comment type="pathway">
    <text evidence="4">Phospholipid metabolism.</text>
</comment>
<protein>
    <submittedName>
        <fullName evidence="6">Methyltransferase domain-containing protein</fullName>
    </submittedName>
</protein>
<reference evidence="6" key="1">
    <citation type="journal article" date="2021" name="Gut Microbes">
        <title>A synthetic consortium of 100 gut commensals modulates the composition and function in a colon model of the microbiome of elderly subjects.</title>
        <authorList>
            <person name="Perez M."/>
            <person name="Ntemiri A."/>
            <person name="Tan H."/>
            <person name="Harris H.M.B."/>
            <person name="Roager H.M."/>
            <person name="Ribiere C."/>
            <person name="O'Toole P.W."/>
        </authorList>
    </citation>
    <scope>NUCLEOTIDE SEQUENCE</scope>
    <source>
        <strain evidence="6">MCC335</strain>
    </source>
</reference>
<dbReference type="SUPFAM" id="SSF53335">
    <property type="entry name" value="S-adenosyl-L-methionine-dependent methyltransferases"/>
    <property type="match status" value="1"/>
</dbReference>
<comment type="catalytic activity">
    <reaction evidence="5">
        <text>phosphoethanolamine + S-adenosyl-L-methionine = N-methylethanolamine phosphate + S-adenosyl-L-homocysteine + H(+)</text>
        <dbReference type="Rhea" id="RHEA:20365"/>
        <dbReference type="ChEBI" id="CHEBI:15378"/>
        <dbReference type="ChEBI" id="CHEBI:57781"/>
        <dbReference type="ChEBI" id="CHEBI:57856"/>
        <dbReference type="ChEBI" id="CHEBI:58190"/>
        <dbReference type="ChEBI" id="CHEBI:59789"/>
        <dbReference type="EC" id="2.1.1.103"/>
    </reaction>
    <physiologicalReaction direction="left-to-right" evidence="5">
        <dbReference type="Rhea" id="RHEA:20366"/>
    </physiologicalReaction>
</comment>
<evidence type="ECO:0000256" key="2">
    <source>
        <dbReference type="ARBA" id="ARBA00022603"/>
    </source>
</evidence>
<gene>
    <name evidence="6" type="ORF">GPL26_15980</name>
</gene>
<sequence>MNISRAWDWKQETDPFWLKPSEESYYFANRWKEMNFKNLLDFGCGLGRHSIFFAKQGFHVWAFDLSEDGVNTLTGWAKKENLSINTHICDMLKLPYPDQYFDGIFAYHVISHTDTKGMEAILSEIHRVLKPNGEIFLSLCSKETWSYKEAGYPKIDDNTIVKTEEGPEQGVPHFYVTFDDIIQLFGEFEIRHIRHVDDCYYAGEKHNSKHYFILAKSR</sequence>
<evidence type="ECO:0000256" key="4">
    <source>
        <dbReference type="ARBA" id="ARBA00025707"/>
    </source>
</evidence>
<proteinExistence type="predicted"/>